<evidence type="ECO:0000313" key="1">
    <source>
        <dbReference type="EMBL" id="CAG7720759.1"/>
    </source>
</evidence>
<dbReference type="AlphaFoldDB" id="A0A8J2K616"/>
<gene>
    <name evidence="1" type="ORF">AFUS01_LOCUS10020</name>
</gene>
<comment type="caution">
    <text evidence="1">The sequence shown here is derived from an EMBL/GenBank/DDBJ whole genome shotgun (WGS) entry which is preliminary data.</text>
</comment>
<sequence>MASPRTSTGNLTGSARVLNDMVVTFHNTVQNWKSCFVDGIKIIQNIQESRENEDVVERNCERMGKLVETMQDHITSLKECSRKIYNLYLLNKSSSSPCYTWSYEKLAQAVQFITNAYAEDTVFKEKITQSLQKRSLQQIDIIAVFWVHSGHINSRIDASLEAVLKECMLK</sequence>
<dbReference type="OrthoDB" id="17066at2759"/>
<dbReference type="EMBL" id="CAJVCH010073536">
    <property type="protein sequence ID" value="CAG7720759.1"/>
    <property type="molecule type" value="Genomic_DNA"/>
</dbReference>
<organism evidence="1 2">
    <name type="scientific">Allacma fusca</name>
    <dbReference type="NCBI Taxonomy" id="39272"/>
    <lineage>
        <taxon>Eukaryota</taxon>
        <taxon>Metazoa</taxon>
        <taxon>Ecdysozoa</taxon>
        <taxon>Arthropoda</taxon>
        <taxon>Hexapoda</taxon>
        <taxon>Collembola</taxon>
        <taxon>Symphypleona</taxon>
        <taxon>Sminthuridae</taxon>
        <taxon>Allacma</taxon>
    </lineage>
</organism>
<name>A0A8J2K616_9HEXA</name>
<proteinExistence type="predicted"/>
<evidence type="ECO:0000313" key="2">
    <source>
        <dbReference type="Proteomes" id="UP000708208"/>
    </source>
</evidence>
<keyword evidence="2" id="KW-1185">Reference proteome</keyword>
<accession>A0A8J2K616</accession>
<protein>
    <submittedName>
        <fullName evidence="1">Uncharacterized protein</fullName>
    </submittedName>
</protein>
<reference evidence="1" key="1">
    <citation type="submission" date="2021-06" db="EMBL/GenBank/DDBJ databases">
        <authorList>
            <person name="Hodson N. C."/>
            <person name="Mongue J. A."/>
            <person name="Jaron S. K."/>
        </authorList>
    </citation>
    <scope>NUCLEOTIDE SEQUENCE</scope>
</reference>
<dbReference type="Proteomes" id="UP000708208">
    <property type="component" value="Unassembled WGS sequence"/>
</dbReference>